<reference evidence="1" key="1">
    <citation type="submission" date="2018-05" db="EMBL/GenBank/DDBJ databases">
        <authorList>
            <person name="Lanie J.A."/>
            <person name="Ng W.-L."/>
            <person name="Kazmierczak K.M."/>
            <person name="Andrzejewski T.M."/>
            <person name="Davidsen T.M."/>
            <person name="Wayne K.J."/>
            <person name="Tettelin H."/>
            <person name="Glass J.I."/>
            <person name="Rusch D."/>
            <person name="Podicherti R."/>
            <person name="Tsui H.-C.T."/>
            <person name="Winkler M.E."/>
        </authorList>
    </citation>
    <scope>NUCLEOTIDE SEQUENCE</scope>
</reference>
<accession>A0A382QZH9</accession>
<dbReference type="EMBL" id="UINC01117700">
    <property type="protein sequence ID" value="SVC90312.1"/>
    <property type="molecule type" value="Genomic_DNA"/>
</dbReference>
<gene>
    <name evidence="1" type="ORF">METZ01_LOCUS343166</name>
</gene>
<organism evidence="1">
    <name type="scientific">marine metagenome</name>
    <dbReference type="NCBI Taxonomy" id="408172"/>
    <lineage>
        <taxon>unclassified sequences</taxon>
        <taxon>metagenomes</taxon>
        <taxon>ecological metagenomes</taxon>
    </lineage>
</organism>
<feature type="non-terminal residue" evidence="1">
    <location>
        <position position="79"/>
    </location>
</feature>
<proteinExistence type="predicted"/>
<protein>
    <submittedName>
        <fullName evidence="1">Uncharacterized protein</fullName>
    </submittedName>
</protein>
<name>A0A382QZH9_9ZZZZ</name>
<sequence length="79" mass="8927">MNRQSRQFQIVAALCATTFVFSAVIAAEDRTPKAVDKELDKLNEKVRLSRESSRQKFEAARLALRVTAPKLPEMLDHLA</sequence>
<evidence type="ECO:0000313" key="1">
    <source>
        <dbReference type="EMBL" id="SVC90312.1"/>
    </source>
</evidence>
<dbReference type="AlphaFoldDB" id="A0A382QZH9"/>